<evidence type="ECO:0000313" key="4">
    <source>
        <dbReference type="Proteomes" id="UP000238205"/>
    </source>
</evidence>
<dbReference type="AlphaFoldDB" id="A0A2T0WCK3"/>
<proteinExistence type="predicted"/>
<evidence type="ECO:0000313" key="3">
    <source>
        <dbReference type="EMBL" id="PRY84264.1"/>
    </source>
</evidence>
<dbReference type="PANTHER" id="PTHR36449:SF1">
    <property type="entry name" value="ACETYLTRANSFERASE"/>
    <property type="match status" value="1"/>
</dbReference>
<comment type="caution">
    <text evidence="3">The sequence shown here is derived from an EMBL/GenBank/DDBJ whole genome shotgun (WGS) entry which is preliminary data.</text>
</comment>
<keyword evidence="4" id="KW-1185">Reference proteome</keyword>
<protein>
    <recommendedName>
        <fullName evidence="5">Acetyltransferase (GNAT) family protein</fullName>
    </recommendedName>
</protein>
<dbReference type="Proteomes" id="UP000238205">
    <property type="component" value="Unassembled WGS sequence"/>
</dbReference>
<accession>A0A2T0WCK3</accession>
<dbReference type="EMBL" id="PVTO01000001">
    <property type="protein sequence ID" value="PRY84264.1"/>
    <property type="molecule type" value="Genomic_DNA"/>
</dbReference>
<dbReference type="GO" id="GO:0016746">
    <property type="term" value="F:acyltransferase activity"/>
    <property type="evidence" value="ECO:0007669"/>
    <property type="project" value="UniProtKB-KW"/>
</dbReference>
<evidence type="ECO:0000256" key="2">
    <source>
        <dbReference type="ARBA" id="ARBA00023315"/>
    </source>
</evidence>
<dbReference type="PANTHER" id="PTHR36449">
    <property type="entry name" value="ACETYLTRANSFERASE-RELATED"/>
    <property type="match status" value="1"/>
</dbReference>
<dbReference type="RefSeq" id="WP_106190302.1">
    <property type="nucleotide sequence ID" value="NZ_PVTO01000001.1"/>
</dbReference>
<evidence type="ECO:0000256" key="1">
    <source>
        <dbReference type="ARBA" id="ARBA00022679"/>
    </source>
</evidence>
<name>A0A2T0WCK3_9LACT</name>
<sequence length="188" mass="21468">MSDEVKAQELISIFVCKKDADIENFLKSKAIQFEKLGKSRTFFIYDENKDEFQILAYFTLAIQVLKIPEGMLSGNKVKKLDGLSANMRGSRITEFPSILIGQLGKNEMHPRAISGSEVLEYCLAKIFEGQVRLGGRIIMLECKDLPYLVRLYGKFGFNVLERDYAEGELIQMIKILEADEIIELKEED</sequence>
<gene>
    <name evidence="3" type="ORF">CLV38_101186</name>
</gene>
<reference evidence="3 4" key="1">
    <citation type="submission" date="2018-03" db="EMBL/GenBank/DDBJ databases">
        <title>Genomic Encyclopedia of Archaeal and Bacterial Type Strains, Phase II (KMG-II): from individual species to whole genera.</title>
        <authorList>
            <person name="Goeker M."/>
        </authorList>
    </citation>
    <scope>NUCLEOTIDE SEQUENCE [LARGE SCALE GENOMIC DNA]</scope>
    <source>
        <strain evidence="3 4">DSM 13175</strain>
    </source>
</reference>
<keyword evidence="2" id="KW-0012">Acyltransferase</keyword>
<keyword evidence="1" id="KW-0808">Transferase</keyword>
<dbReference type="OrthoDB" id="1695776at2"/>
<organism evidence="3 4">
    <name type="scientific">Alkalibacterium olivapovliticus</name>
    <dbReference type="NCBI Taxonomy" id="99907"/>
    <lineage>
        <taxon>Bacteria</taxon>
        <taxon>Bacillati</taxon>
        <taxon>Bacillota</taxon>
        <taxon>Bacilli</taxon>
        <taxon>Lactobacillales</taxon>
        <taxon>Carnobacteriaceae</taxon>
        <taxon>Alkalibacterium</taxon>
    </lineage>
</organism>
<evidence type="ECO:0008006" key="5">
    <source>
        <dbReference type="Google" id="ProtNLM"/>
    </source>
</evidence>
<dbReference type="Gene3D" id="3.40.630.30">
    <property type="match status" value="1"/>
</dbReference>